<keyword evidence="2" id="KW-1185">Reference proteome</keyword>
<comment type="caution">
    <text evidence="1">The sequence shown here is derived from an EMBL/GenBank/DDBJ whole genome shotgun (WGS) entry which is preliminary data.</text>
</comment>
<evidence type="ECO:0000313" key="2">
    <source>
        <dbReference type="Proteomes" id="UP001054945"/>
    </source>
</evidence>
<dbReference type="EMBL" id="BPLR01018068">
    <property type="protein sequence ID" value="GIY96630.1"/>
    <property type="molecule type" value="Genomic_DNA"/>
</dbReference>
<gene>
    <name evidence="1" type="ORF">CEXT_394981</name>
</gene>
<organism evidence="1 2">
    <name type="scientific">Caerostris extrusa</name>
    <name type="common">Bark spider</name>
    <name type="synonym">Caerostris bankana</name>
    <dbReference type="NCBI Taxonomy" id="172846"/>
    <lineage>
        <taxon>Eukaryota</taxon>
        <taxon>Metazoa</taxon>
        <taxon>Ecdysozoa</taxon>
        <taxon>Arthropoda</taxon>
        <taxon>Chelicerata</taxon>
        <taxon>Arachnida</taxon>
        <taxon>Araneae</taxon>
        <taxon>Araneomorphae</taxon>
        <taxon>Entelegynae</taxon>
        <taxon>Araneoidea</taxon>
        <taxon>Araneidae</taxon>
        <taxon>Caerostris</taxon>
    </lineage>
</organism>
<name>A0AAV4XRR6_CAEEX</name>
<dbReference type="Proteomes" id="UP001054945">
    <property type="component" value="Unassembled WGS sequence"/>
</dbReference>
<protein>
    <submittedName>
        <fullName evidence="1">Uncharacterized protein</fullName>
    </submittedName>
</protein>
<sequence>MHDFGHAHGGTRPTNDIGKLISFYTHPSSHFSFCSEGSKDITAETLTRFSNEWYLPPFVWGVPAAQLEAQLRLLRLLSILLRTTSWIGVSFAHLFRITD</sequence>
<accession>A0AAV4XRR6</accession>
<evidence type="ECO:0000313" key="1">
    <source>
        <dbReference type="EMBL" id="GIY96630.1"/>
    </source>
</evidence>
<dbReference type="AlphaFoldDB" id="A0AAV4XRR6"/>
<reference evidence="1 2" key="1">
    <citation type="submission" date="2021-06" db="EMBL/GenBank/DDBJ databases">
        <title>Caerostris extrusa draft genome.</title>
        <authorList>
            <person name="Kono N."/>
            <person name="Arakawa K."/>
        </authorList>
    </citation>
    <scope>NUCLEOTIDE SEQUENCE [LARGE SCALE GENOMIC DNA]</scope>
</reference>
<proteinExistence type="predicted"/>